<dbReference type="AlphaFoldDB" id="A0AAU9J6M6"/>
<comment type="caution">
    <text evidence="2">The sequence shown here is derived from an EMBL/GenBank/DDBJ whole genome shotgun (WGS) entry which is preliminary data.</text>
</comment>
<evidence type="ECO:0000313" key="2">
    <source>
        <dbReference type="EMBL" id="CAG9317367.1"/>
    </source>
</evidence>
<reference evidence="2" key="1">
    <citation type="submission" date="2021-09" db="EMBL/GenBank/DDBJ databases">
        <authorList>
            <consortium name="AG Swart"/>
            <person name="Singh M."/>
            <person name="Singh A."/>
            <person name="Seah K."/>
            <person name="Emmerich C."/>
        </authorList>
    </citation>
    <scope>NUCLEOTIDE SEQUENCE</scope>
    <source>
        <strain evidence="2">ATCC30299</strain>
    </source>
</reference>
<feature type="compositionally biased region" description="Polar residues" evidence="1">
    <location>
        <begin position="194"/>
        <end position="208"/>
    </location>
</feature>
<feature type="region of interest" description="Disordered" evidence="1">
    <location>
        <begin position="189"/>
        <end position="238"/>
    </location>
</feature>
<accession>A0AAU9J6M6</accession>
<evidence type="ECO:0000313" key="3">
    <source>
        <dbReference type="Proteomes" id="UP001162131"/>
    </source>
</evidence>
<proteinExistence type="predicted"/>
<sequence>MSAHNNKVCRSISVISNSPLGLPTFNQTPISLAPDFALSLLNKELEAQKNCSIQVIQELVNLYRQAIEYYEFVNDQKFMYYQDRLHKFLVRPDILHAMQQENERLKITRATNRKPRSRATTIAKLQPVKSNPEHRNLTSDEVKAIIPPVSPKKINKIMTKNEDETKIVTSKTANDFKTQDLNLEERLINRRQRSSNTSLNSSFNQDSCSPDKRVQIPYDDLSDNEEETRVSSRRSSSISVNQINNELNRIQQERKEFSPEVLEKRLEEIMEKHFCEKTERIAEIKVKYEREMQRLSESGLASRGKMNEIRRLMNEEIEAVNAALEFSKQGELLKLKEC</sequence>
<protein>
    <submittedName>
        <fullName evidence="2">Uncharacterized protein</fullName>
    </submittedName>
</protein>
<dbReference type="Proteomes" id="UP001162131">
    <property type="component" value="Unassembled WGS sequence"/>
</dbReference>
<name>A0AAU9J6M6_9CILI</name>
<dbReference type="EMBL" id="CAJZBQ010000018">
    <property type="protein sequence ID" value="CAG9317367.1"/>
    <property type="molecule type" value="Genomic_DNA"/>
</dbReference>
<organism evidence="2 3">
    <name type="scientific">Blepharisma stoltei</name>
    <dbReference type="NCBI Taxonomy" id="1481888"/>
    <lineage>
        <taxon>Eukaryota</taxon>
        <taxon>Sar</taxon>
        <taxon>Alveolata</taxon>
        <taxon>Ciliophora</taxon>
        <taxon>Postciliodesmatophora</taxon>
        <taxon>Heterotrichea</taxon>
        <taxon>Heterotrichida</taxon>
        <taxon>Blepharismidae</taxon>
        <taxon>Blepharisma</taxon>
    </lineage>
</organism>
<keyword evidence="3" id="KW-1185">Reference proteome</keyword>
<evidence type="ECO:0000256" key="1">
    <source>
        <dbReference type="SAM" id="MobiDB-lite"/>
    </source>
</evidence>
<gene>
    <name evidence="2" type="ORF">BSTOLATCC_MIC18619</name>
</gene>